<dbReference type="InterPro" id="IPR050738">
    <property type="entry name" value="Sulfatase"/>
</dbReference>
<dbReference type="SUPFAM" id="SSF53649">
    <property type="entry name" value="Alkaline phosphatase-like"/>
    <property type="match status" value="1"/>
</dbReference>
<dbReference type="InterPro" id="IPR000917">
    <property type="entry name" value="Sulfatase_N"/>
</dbReference>
<comment type="similarity">
    <text evidence="1">Belongs to the sulfatase family.</text>
</comment>
<gene>
    <name evidence="4" type="ORF">HSB1_44570</name>
</gene>
<dbReference type="Pfam" id="PF00884">
    <property type="entry name" value="Sulfatase"/>
    <property type="match status" value="1"/>
</dbReference>
<proteinExistence type="inferred from homology"/>
<keyword evidence="2" id="KW-0378">Hydrolase</keyword>
<dbReference type="GO" id="GO:0004065">
    <property type="term" value="F:arylsulfatase activity"/>
    <property type="evidence" value="ECO:0007669"/>
    <property type="project" value="TreeGrafter"/>
</dbReference>
<dbReference type="PATRIC" id="fig|1210908.3.peg.4163"/>
<dbReference type="InterPro" id="IPR017850">
    <property type="entry name" value="Alkaline_phosphatase_core_sf"/>
</dbReference>
<sequence length="405" mass="45692">MDDVENVVIFVSDAHRFDFLPDEVKRLGLTAKAIAPSTFTASALPSLTTGQYPATHKVWMFDDQLAARPPLLDPTDQEIDVGFDAETVWTKLEQSEKPPLQIHHLDTESKLRELEPPFVHVVHDVGPHAPYGFENGVFESTKEFFREYENRRPQLIDLYRQDCHNSVDRFMNVYNQLIERDLLDETLVVFTSDHGQCLGERENGGRFGHGHPMSPENVEIPVVFMGAGLPRGETYDTLLSGTDIAPTALSAQRGTVPEDVDGTDIWRDTPTVERRVRSDVWQNLEVTVGDHSAEISVYAACGLWNDSGGYVFHQKSRLQRLGALFFDDLCRGYSPAWRGNLSPRKLSTFTRLALSNRLKYGRPDFSDSLAFSEVPKDFEKGTHDFSDNALSDAQVTQLRDLGYLQ</sequence>
<dbReference type="eggNOG" id="arCOG02785">
    <property type="taxonomic scope" value="Archaea"/>
</dbReference>
<feature type="domain" description="Sulfatase N-terminal" evidence="3">
    <location>
        <begin position="112"/>
        <end position="251"/>
    </location>
</feature>
<evidence type="ECO:0000313" key="4">
    <source>
        <dbReference type="EMBL" id="EJN57071.1"/>
    </source>
</evidence>
<dbReference type="PANTHER" id="PTHR42693">
    <property type="entry name" value="ARYLSULFATASE FAMILY MEMBER"/>
    <property type="match status" value="1"/>
</dbReference>
<dbReference type="Proteomes" id="UP000007813">
    <property type="component" value="Unassembled WGS sequence"/>
</dbReference>
<organism evidence="4 5">
    <name type="scientific">Halogranum salarium B-1</name>
    <dbReference type="NCBI Taxonomy" id="1210908"/>
    <lineage>
        <taxon>Archaea</taxon>
        <taxon>Methanobacteriati</taxon>
        <taxon>Methanobacteriota</taxon>
        <taxon>Stenosarchaea group</taxon>
        <taxon>Halobacteria</taxon>
        <taxon>Halobacteriales</taxon>
        <taxon>Haloferacaceae</taxon>
    </lineage>
</organism>
<accession>J3JD06</accession>
<protein>
    <recommendedName>
        <fullName evidence="3">Sulfatase N-terminal domain-containing protein</fullName>
    </recommendedName>
</protein>
<dbReference type="PANTHER" id="PTHR42693:SF53">
    <property type="entry name" value="ENDO-4-O-SULFATASE"/>
    <property type="match status" value="1"/>
</dbReference>
<dbReference type="AlphaFoldDB" id="J3JD06"/>
<evidence type="ECO:0000256" key="1">
    <source>
        <dbReference type="ARBA" id="ARBA00008779"/>
    </source>
</evidence>
<dbReference type="Gene3D" id="3.40.720.10">
    <property type="entry name" value="Alkaline Phosphatase, subunit A"/>
    <property type="match status" value="1"/>
</dbReference>
<comment type="caution">
    <text evidence="4">The sequence shown here is derived from an EMBL/GenBank/DDBJ whole genome shotgun (WGS) entry which is preliminary data.</text>
</comment>
<dbReference type="EMBL" id="ALJD01000016">
    <property type="protein sequence ID" value="EJN57071.1"/>
    <property type="molecule type" value="Genomic_DNA"/>
</dbReference>
<evidence type="ECO:0000313" key="5">
    <source>
        <dbReference type="Proteomes" id="UP000007813"/>
    </source>
</evidence>
<evidence type="ECO:0000259" key="3">
    <source>
        <dbReference type="Pfam" id="PF00884"/>
    </source>
</evidence>
<name>J3JD06_9EURY</name>
<reference evidence="4 5" key="1">
    <citation type="journal article" date="2012" name="J. Bacteriol.">
        <title>Draft Genome Sequence of the Extremely Halophilic Archaeon Halogranum salarium B-1T.</title>
        <authorList>
            <person name="Kim K.K."/>
            <person name="Lee K.C."/>
            <person name="Lee J.S."/>
        </authorList>
    </citation>
    <scope>NUCLEOTIDE SEQUENCE [LARGE SCALE GENOMIC DNA]</scope>
    <source>
        <strain evidence="4 5">B-1</strain>
    </source>
</reference>
<evidence type="ECO:0000256" key="2">
    <source>
        <dbReference type="ARBA" id="ARBA00022801"/>
    </source>
</evidence>